<accession>A0A538U348</accession>
<dbReference type="Gene3D" id="2.40.160.50">
    <property type="entry name" value="membrane protein fhac: a member of the omp85/tpsb transporter family"/>
    <property type="match status" value="1"/>
</dbReference>
<comment type="subcellular location">
    <subcellularLocation>
        <location evidence="1">Membrane</location>
    </subcellularLocation>
</comment>
<evidence type="ECO:0000313" key="10">
    <source>
        <dbReference type="Proteomes" id="UP000319771"/>
    </source>
</evidence>
<evidence type="ECO:0000256" key="2">
    <source>
        <dbReference type="ARBA" id="ARBA00022801"/>
    </source>
</evidence>
<evidence type="ECO:0000256" key="1">
    <source>
        <dbReference type="ARBA" id="ARBA00004370"/>
    </source>
</evidence>
<feature type="active site" description="Nucleophile" evidence="6">
    <location>
        <position position="74"/>
    </location>
</feature>
<evidence type="ECO:0000313" key="9">
    <source>
        <dbReference type="EMBL" id="TMQ70315.1"/>
    </source>
</evidence>
<reference evidence="9 10" key="1">
    <citation type="journal article" date="2019" name="Nat. Microbiol.">
        <title>Mediterranean grassland soil C-N compound turnover is dependent on rainfall and depth, and is mediated by genomically divergent microorganisms.</title>
        <authorList>
            <person name="Diamond S."/>
            <person name="Andeer P.F."/>
            <person name="Li Z."/>
            <person name="Crits-Christoph A."/>
            <person name="Burstein D."/>
            <person name="Anantharaman K."/>
            <person name="Lane K.R."/>
            <person name="Thomas B.C."/>
            <person name="Pan C."/>
            <person name="Northen T.R."/>
            <person name="Banfield J.F."/>
        </authorList>
    </citation>
    <scope>NUCLEOTIDE SEQUENCE [LARGE SCALE GENOMIC DNA]</scope>
    <source>
        <strain evidence="9">WS_11</strain>
    </source>
</reference>
<sequence>MTKPRTSFVLVLVALGLALAFAAAAAPKKPAPKAARPRLGLVLSGGGARGAAHLGVLQVLEEMCIPVDMVTGTSMGSVIGGLYAAGLSPAEVSETIQSVDWVRVFDDKPDRQDLSFRRKQDDRNFLTNLRLAFKDWSIFIPSGIVEGQKLDFLLRTMTLDANGLAQIENLPLPFRAVATDIATGEEVIFDKGPLAVAQRASMSVPAAFSPVVIDGRVLVDGYVANNLPIDVAQDLGAENVIAVDISTPVAKLEELQSAVGINAQVGTFPVQQQQARQIERLKKTDVLLQPDLGDVGAASFTRMAEAVEIGRQAALAAKDKLARYSVSEAEYAQWRARQRRPPVQMPVIDAIRIENRSPVSDRVVRARIHTRTGEPLDLEVLSKDLGRLFGLDAFERARFDIRRETEGLVLVYQIEARERGRQYVRFGLNLETDIGDEAIYNIGANHVWFPINSWDGEVRTEAQIGDTSKVGTELYQPIEPRDWLFAQPFARFERSELDIFRGHDRVAVYDRDETIVGTLVGINVSNVAQLRGGIGYLNEELGRKTGDPAQFRSDQLSGGIYDGEFEYDTLDSVRFPNDGSYANVQSLWFRKEMGFDDSFVRVRAAGSTFRTWRSNTVGLSLRYETTINGGPHPEALHSLGGFLNLSGFDRNSLVGRHSGLAQLLVYRRVASPAVFAWEFPVYLGGMFEAGNAWDDRSDIEHDVELSGGPFVGVDTPLGPLYLAYAHGEGGHDQIYLYLGRSF</sequence>
<dbReference type="EMBL" id="VBPB01000235">
    <property type="protein sequence ID" value="TMQ70315.1"/>
    <property type="molecule type" value="Genomic_DNA"/>
</dbReference>
<evidence type="ECO:0000256" key="7">
    <source>
        <dbReference type="SAM" id="SignalP"/>
    </source>
</evidence>
<feature type="domain" description="PNPLA" evidence="8">
    <location>
        <begin position="41"/>
        <end position="233"/>
    </location>
</feature>
<feature type="signal peptide" evidence="7">
    <location>
        <begin position="1"/>
        <end position="25"/>
    </location>
</feature>
<name>A0A538U348_UNCEI</name>
<evidence type="ECO:0000256" key="5">
    <source>
        <dbReference type="ARBA" id="ARBA00023136"/>
    </source>
</evidence>
<dbReference type="InterPro" id="IPR000184">
    <property type="entry name" value="Bac_surfAg_D15"/>
</dbReference>
<keyword evidence="3 6" id="KW-0442">Lipid degradation</keyword>
<dbReference type="Gene3D" id="3.40.1090.10">
    <property type="entry name" value="Cytosolic phospholipase A2 catalytic domain"/>
    <property type="match status" value="2"/>
</dbReference>
<dbReference type="InterPro" id="IPR016035">
    <property type="entry name" value="Acyl_Trfase/lysoPLipase"/>
</dbReference>
<dbReference type="Proteomes" id="UP000319771">
    <property type="component" value="Unassembled WGS sequence"/>
</dbReference>
<keyword evidence="4 6" id="KW-0443">Lipid metabolism</keyword>
<protein>
    <recommendedName>
        <fullName evidence="8">PNPLA domain-containing protein</fullName>
    </recommendedName>
</protein>
<dbReference type="Gene3D" id="3.10.20.310">
    <property type="entry name" value="membrane protein fhac"/>
    <property type="match status" value="1"/>
</dbReference>
<dbReference type="InterPro" id="IPR050301">
    <property type="entry name" value="NTE"/>
</dbReference>
<proteinExistence type="predicted"/>
<feature type="short sequence motif" description="GXGXXG" evidence="6">
    <location>
        <begin position="45"/>
        <end position="50"/>
    </location>
</feature>
<dbReference type="AlphaFoldDB" id="A0A538U348"/>
<dbReference type="GO" id="GO:0016787">
    <property type="term" value="F:hydrolase activity"/>
    <property type="evidence" value="ECO:0007669"/>
    <property type="project" value="UniProtKB-UniRule"/>
</dbReference>
<feature type="short sequence motif" description="GXSXG" evidence="6">
    <location>
        <begin position="72"/>
        <end position="76"/>
    </location>
</feature>
<dbReference type="PROSITE" id="PS51635">
    <property type="entry name" value="PNPLA"/>
    <property type="match status" value="1"/>
</dbReference>
<organism evidence="9 10">
    <name type="scientific">Eiseniibacteriota bacterium</name>
    <dbReference type="NCBI Taxonomy" id="2212470"/>
    <lineage>
        <taxon>Bacteria</taxon>
        <taxon>Candidatus Eiseniibacteriota</taxon>
    </lineage>
</organism>
<dbReference type="Pfam" id="PF01734">
    <property type="entry name" value="Patatin"/>
    <property type="match status" value="1"/>
</dbReference>
<dbReference type="InterPro" id="IPR002641">
    <property type="entry name" value="PNPLA_dom"/>
</dbReference>
<dbReference type="PANTHER" id="PTHR14226">
    <property type="entry name" value="NEUROPATHY TARGET ESTERASE/SWISS CHEESE D.MELANOGASTER"/>
    <property type="match status" value="1"/>
</dbReference>
<feature type="active site" description="Proton acceptor" evidence="6">
    <location>
        <position position="220"/>
    </location>
</feature>
<gene>
    <name evidence="9" type="ORF">E6K81_12910</name>
</gene>
<dbReference type="GO" id="GO:0016042">
    <property type="term" value="P:lipid catabolic process"/>
    <property type="evidence" value="ECO:0007669"/>
    <property type="project" value="UniProtKB-UniRule"/>
</dbReference>
<dbReference type="SUPFAM" id="SSF52151">
    <property type="entry name" value="FabD/lysophospholipase-like"/>
    <property type="match status" value="1"/>
</dbReference>
<keyword evidence="2 6" id="KW-0378">Hydrolase</keyword>
<keyword evidence="7" id="KW-0732">Signal</keyword>
<comment type="caution">
    <text evidence="6">Lacks conserved residue(s) required for the propagation of feature annotation.</text>
</comment>
<dbReference type="GO" id="GO:0019867">
    <property type="term" value="C:outer membrane"/>
    <property type="evidence" value="ECO:0007669"/>
    <property type="project" value="InterPro"/>
</dbReference>
<dbReference type="PANTHER" id="PTHR14226:SF29">
    <property type="entry name" value="NEUROPATHY TARGET ESTERASE SWS"/>
    <property type="match status" value="1"/>
</dbReference>
<evidence type="ECO:0000256" key="6">
    <source>
        <dbReference type="PROSITE-ProRule" id="PRU01161"/>
    </source>
</evidence>
<dbReference type="CDD" id="cd07205">
    <property type="entry name" value="Pat_PNPLA6_PNPLA7_NTE1_like"/>
    <property type="match status" value="1"/>
</dbReference>
<keyword evidence="5" id="KW-0472">Membrane</keyword>
<evidence type="ECO:0000259" key="8">
    <source>
        <dbReference type="PROSITE" id="PS51635"/>
    </source>
</evidence>
<evidence type="ECO:0000256" key="4">
    <source>
        <dbReference type="ARBA" id="ARBA00023098"/>
    </source>
</evidence>
<feature type="chain" id="PRO_5021978855" description="PNPLA domain-containing protein" evidence="7">
    <location>
        <begin position="26"/>
        <end position="742"/>
    </location>
</feature>
<evidence type="ECO:0000256" key="3">
    <source>
        <dbReference type="ARBA" id="ARBA00022963"/>
    </source>
</evidence>
<dbReference type="Pfam" id="PF01103">
    <property type="entry name" value="Omp85"/>
    <property type="match status" value="1"/>
</dbReference>
<comment type="caution">
    <text evidence="9">The sequence shown here is derived from an EMBL/GenBank/DDBJ whole genome shotgun (WGS) entry which is preliminary data.</text>
</comment>